<gene>
    <name evidence="1" type="ORF">G5575_00025</name>
</gene>
<proteinExistence type="predicted"/>
<reference evidence="1 2" key="2">
    <citation type="submission" date="2020-03" db="EMBL/GenBank/DDBJ databases">
        <title>Devosia chinhatensis sp. nov., isolated from a hexachlorocyclohexane (HCH) dump site in India.</title>
        <authorList>
            <person name="Kumar M."/>
            <person name="Lal R."/>
        </authorList>
    </citation>
    <scope>NUCLEOTIDE SEQUENCE [LARGE SCALE GENOMIC DNA]</scope>
    <source>
        <strain evidence="1 2">H239</strain>
    </source>
</reference>
<protein>
    <submittedName>
        <fullName evidence="1">Uncharacterized protein</fullName>
    </submittedName>
</protein>
<reference evidence="1 2" key="1">
    <citation type="submission" date="2020-02" db="EMBL/GenBank/DDBJ databases">
        <authorList>
            <person name="Khan S.A."/>
            <person name="Jeon C.O."/>
            <person name="Chun B.H."/>
        </authorList>
    </citation>
    <scope>NUCLEOTIDE SEQUENCE [LARGE SCALE GENOMIC DNA]</scope>
    <source>
        <strain evidence="1 2">H239</strain>
    </source>
</reference>
<sequence>MWKQSFLYSVGEQLSLSGCPADHPALSENAEQWERLALGVVNVAGYILDVFVCQHPNFVFRFDPKLETRNTKLLCYFSGLPQCSPPFGAALCSGERGYREGFPI</sequence>
<name>A0A6M1SP90_9HYPH</name>
<evidence type="ECO:0000313" key="2">
    <source>
        <dbReference type="Proteomes" id="UP000474802"/>
    </source>
</evidence>
<dbReference type="Proteomes" id="UP000474802">
    <property type="component" value="Unassembled WGS sequence"/>
</dbReference>
<keyword evidence="2" id="KW-1185">Reference proteome</keyword>
<accession>A0A6M1SP90</accession>
<evidence type="ECO:0000313" key="1">
    <source>
        <dbReference type="EMBL" id="NGP16293.1"/>
    </source>
</evidence>
<dbReference type="EMBL" id="JAALFG010000001">
    <property type="protein sequence ID" value="NGP16293.1"/>
    <property type="molecule type" value="Genomic_DNA"/>
</dbReference>
<organism evidence="1 2">
    <name type="scientific">Devosia aurantiaca</name>
    <dbReference type="NCBI Taxonomy" id="2714858"/>
    <lineage>
        <taxon>Bacteria</taxon>
        <taxon>Pseudomonadati</taxon>
        <taxon>Pseudomonadota</taxon>
        <taxon>Alphaproteobacteria</taxon>
        <taxon>Hyphomicrobiales</taxon>
        <taxon>Devosiaceae</taxon>
        <taxon>Devosia</taxon>
    </lineage>
</organism>
<dbReference type="RefSeq" id="WP_164532569.1">
    <property type="nucleotide sequence ID" value="NZ_JAALFG010000001.1"/>
</dbReference>
<comment type="caution">
    <text evidence="1">The sequence shown here is derived from an EMBL/GenBank/DDBJ whole genome shotgun (WGS) entry which is preliminary data.</text>
</comment>
<dbReference type="AlphaFoldDB" id="A0A6M1SP90"/>